<reference evidence="3" key="1">
    <citation type="submission" date="2018-05" db="EMBL/GenBank/DDBJ databases">
        <title>Draft genome of Mucuna pruriens seed.</title>
        <authorList>
            <person name="Nnadi N.E."/>
            <person name="Vos R."/>
            <person name="Hasami M.H."/>
            <person name="Devisetty U.K."/>
            <person name="Aguiy J.C."/>
        </authorList>
    </citation>
    <scope>NUCLEOTIDE SEQUENCE [LARGE SCALE GENOMIC DNA]</scope>
    <source>
        <strain evidence="3">JCA_2017</strain>
    </source>
</reference>
<protein>
    <recommendedName>
        <fullName evidence="2">Retrotransposon gag domain-containing protein</fullName>
    </recommendedName>
</protein>
<dbReference type="Proteomes" id="UP000257109">
    <property type="component" value="Unassembled WGS sequence"/>
</dbReference>
<dbReference type="Pfam" id="PF03732">
    <property type="entry name" value="Retrotrans_gag"/>
    <property type="match status" value="1"/>
</dbReference>
<evidence type="ECO:0000256" key="1">
    <source>
        <dbReference type="SAM" id="MobiDB-lite"/>
    </source>
</evidence>
<feature type="non-terminal residue" evidence="3">
    <location>
        <position position="1"/>
    </location>
</feature>
<feature type="compositionally biased region" description="Polar residues" evidence="1">
    <location>
        <begin position="194"/>
        <end position="206"/>
    </location>
</feature>
<evidence type="ECO:0000313" key="4">
    <source>
        <dbReference type="Proteomes" id="UP000257109"/>
    </source>
</evidence>
<proteinExistence type="predicted"/>
<dbReference type="PANTHER" id="PTHR33223:SF3">
    <property type="match status" value="1"/>
</dbReference>
<feature type="domain" description="Retrotransposon gag" evidence="2">
    <location>
        <begin position="1"/>
        <end position="65"/>
    </location>
</feature>
<gene>
    <name evidence="3" type="ORF">CR513_21688</name>
</gene>
<evidence type="ECO:0000313" key="3">
    <source>
        <dbReference type="EMBL" id="RDX95745.1"/>
    </source>
</evidence>
<dbReference type="OrthoDB" id="1305902at2759"/>
<feature type="region of interest" description="Disordered" evidence="1">
    <location>
        <begin position="192"/>
        <end position="218"/>
    </location>
</feature>
<sequence>MKRMFLEKFFPTSKIAAIRKEICGIRQHTSETLYEYWERFNKLCATCPHHQISEKLLIQYFYEGLIVIDRSMINASIGGALMDKTPAKTRNLISNMASNNQQFGARGVVVSRVENEVVVADKQRLENKITELTSLIRQLAIGQYHTSPPAKMGQLATTMNQLQSNGYEHIPSQIISNPKGNESTIILRSGRELAQQQSTPEQQPKPVSSDFEANFLRE</sequence>
<dbReference type="PANTHER" id="PTHR33223">
    <property type="entry name" value="CCHC-TYPE DOMAIN-CONTAINING PROTEIN"/>
    <property type="match status" value="1"/>
</dbReference>
<accession>A0A371GYY6</accession>
<evidence type="ECO:0000259" key="2">
    <source>
        <dbReference type="Pfam" id="PF03732"/>
    </source>
</evidence>
<dbReference type="AlphaFoldDB" id="A0A371GYY6"/>
<organism evidence="3 4">
    <name type="scientific">Mucuna pruriens</name>
    <name type="common">Velvet bean</name>
    <name type="synonym">Dolichos pruriens</name>
    <dbReference type="NCBI Taxonomy" id="157652"/>
    <lineage>
        <taxon>Eukaryota</taxon>
        <taxon>Viridiplantae</taxon>
        <taxon>Streptophyta</taxon>
        <taxon>Embryophyta</taxon>
        <taxon>Tracheophyta</taxon>
        <taxon>Spermatophyta</taxon>
        <taxon>Magnoliopsida</taxon>
        <taxon>eudicotyledons</taxon>
        <taxon>Gunneridae</taxon>
        <taxon>Pentapetalae</taxon>
        <taxon>rosids</taxon>
        <taxon>fabids</taxon>
        <taxon>Fabales</taxon>
        <taxon>Fabaceae</taxon>
        <taxon>Papilionoideae</taxon>
        <taxon>50 kb inversion clade</taxon>
        <taxon>NPAAA clade</taxon>
        <taxon>indigoferoid/millettioid clade</taxon>
        <taxon>Phaseoleae</taxon>
        <taxon>Mucuna</taxon>
    </lineage>
</organism>
<dbReference type="InterPro" id="IPR005162">
    <property type="entry name" value="Retrotrans_gag_dom"/>
</dbReference>
<comment type="caution">
    <text evidence="3">The sequence shown here is derived from an EMBL/GenBank/DDBJ whole genome shotgun (WGS) entry which is preliminary data.</text>
</comment>
<name>A0A371GYY6_MUCPR</name>
<keyword evidence="4" id="KW-1185">Reference proteome</keyword>
<dbReference type="EMBL" id="QJKJ01004053">
    <property type="protein sequence ID" value="RDX95745.1"/>
    <property type="molecule type" value="Genomic_DNA"/>
</dbReference>